<reference evidence="1" key="1">
    <citation type="submission" date="2021-11" db="EMBL/GenBank/DDBJ databases">
        <authorList>
            <person name="Islam A."/>
            <person name="Islam S."/>
            <person name="Flora M.S."/>
            <person name="Rahman M."/>
            <person name="Ziaur R.M."/>
            <person name="Epstein J.H."/>
            <person name="Hassan M."/>
            <person name="Klassen M."/>
            <person name="Woodard K."/>
            <person name="Webb A."/>
            <person name="Webby R.J."/>
            <person name="El Zowalaty M.E."/>
        </authorList>
    </citation>
    <scope>NUCLEOTIDE SEQUENCE</scope>
    <source>
        <strain evidence="1">Pbs3</strain>
    </source>
</reference>
<comment type="caution">
    <text evidence="1">The sequence shown here is derived from an EMBL/GenBank/DDBJ whole genome shotgun (WGS) entry which is preliminary data.</text>
</comment>
<name>A0AAU9L8P8_9STRA</name>
<evidence type="ECO:0000313" key="1">
    <source>
        <dbReference type="EMBL" id="CAH0481825.1"/>
    </source>
</evidence>
<proteinExistence type="predicted"/>
<gene>
    <name evidence="1" type="ORF">PBS003_LOCUS8426</name>
</gene>
<evidence type="ECO:0000313" key="2">
    <source>
        <dbReference type="Proteomes" id="UP001160483"/>
    </source>
</evidence>
<dbReference type="EMBL" id="CAKKTJ010000330">
    <property type="protein sequence ID" value="CAH0481825.1"/>
    <property type="molecule type" value="Genomic_DNA"/>
</dbReference>
<dbReference type="Proteomes" id="UP001160483">
    <property type="component" value="Unassembled WGS sequence"/>
</dbReference>
<dbReference type="AlphaFoldDB" id="A0AAU9L8P8"/>
<sequence length="99" mass="11209">MESRIARSQRLVCYVRFAWLFVDIASVMDLEFSDVQCYENQDHFVRTKPFDLLASCVTGSPCANCNVTLSCSTTARTIFGWQSTHEYLEPASLNDSTVI</sequence>
<organism evidence="1 2">
    <name type="scientific">Peronospora belbahrii</name>
    <dbReference type="NCBI Taxonomy" id="622444"/>
    <lineage>
        <taxon>Eukaryota</taxon>
        <taxon>Sar</taxon>
        <taxon>Stramenopiles</taxon>
        <taxon>Oomycota</taxon>
        <taxon>Peronosporomycetes</taxon>
        <taxon>Peronosporales</taxon>
        <taxon>Peronosporaceae</taxon>
        <taxon>Peronospora</taxon>
    </lineage>
</organism>
<protein>
    <submittedName>
        <fullName evidence="1">Uncharacterized protein</fullName>
    </submittedName>
</protein>
<accession>A0AAU9L8P8</accession>